<dbReference type="EMBL" id="LITT01000046">
    <property type="protein sequence ID" value="OAA83950.1"/>
    <property type="molecule type" value="Genomic_DNA"/>
</dbReference>
<dbReference type="RefSeq" id="WP_063556404.1">
    <property type="nucleotide sequence ID" value="NZ_LITT01000046.1"/>
</dbReference>
<evidence type="ECO:0000313" key="2">
    <source>
        <dbReference type="Proteomes" id="UP000077407"/>
    </source>
</evidence>
<proteinExistence type="predicted"/>
<accession>A0A168M0M3</accession>
<dbReference type="PATRIC" id="fig|1538.10.peg.3101"/>
<dbReference type="OrthoDB" id="1912737at2"/>
<sequence>MGNVQVVNSKKEIVNFISEYFITHKNTIAIINRDLKKDIMQTLFMKEDFDKFKDISDLKENVLFLIKTGHKEDRTLGIKICDAYNQDTKHFKMVDIENILIINGLITEDEEKSIIYYKEKVKLKLEA</sequence>
<evidence type="ECO:0000313" key="1">
    <source>
        <dbReference type="EMBL" id="OAA83950.1"/>
    </source>
</evidence>
<reference evidence="1 2" key="1">
    <citation type="journal article" date="2015" name="Biotechnol. Bioeng.">
        <title>Genome sequence and phenotypic characterization of Caulobacter segnis.</title>
        <authorList>
            <person name="Patel S."/>
            <person name="Fletcher B."/>
            <person name="Scott D.C."/>
            <person name="Ely B."/>
        </authorList>
    </citation>
    <scope>NUCLEOTIDE SEQUENCE [LARGE SCALE GENOMIC DNA]</scope>
    <source>
        <strain evidence="1 2">ERI-2</strain>
    </source>
</reference>
<name>A0A168M0M3_9CLOT</name>
<comment type="caution">
    <text evidence="1">The sequence shown here is derived from an EMBL/GenBank/DDBJ whole genome shotgun (WGS) entry which is preliminary data.</text>
</comment>
<dbReference type="Proteomes" id="UP000077407">
    <property type="component" value="Unassembled WGS sequence"/>
</dbReference>
<gene>
    <name evidence="1" type="ORF">WY13_03079</name>
</gene>
<protein>
    <submittedName>
        <fullName evidence="1">Uncharacterized protein</fullName>
    </submittedName>
</protein>
<dbReference type="AlphaFoldDB" id="A0A168M0M3"/>
<organism evidence="1 2">
    <name type="scientific">Clostridium ljungdahlii</name>
    <dbReference type="NCBI Taxonomy" id="1538"/>
    <lineage>
        <taxon>Bacteria</taxon>
        <taxon>Bacillati</taxon>
        <taxon>Bacillota</taxon>
        <taxon>Clostridia</taxon>
        <taxon>Eubacteriales</taxon>
        <taxon>Clostridiaceae</taxon>
        <taxon>Clostridium</taxon>
    </lineage>
</organism>